<keyword evidence="2" id="KW-0865">Zymogen</keyword>
<gene>
    <name evidence="4" type="ORF">TrRE_jg1276</name>
</gene>
<dbReference type="EMBL" id="BRXZ01006134">
    <property type="protein sequence ID" value="GMH55849.1"/>
    <property type="molecule type" value="Genomic_DNA"/>
</dbReference>
<proteinExistence type="inferred from homology"/>
<dbReference type="AlphaFoldDB" id="A0A9W7DTM9"/>
<evidence type="ECO:0000259" key="3">
    <source>
        <dbReference type="Pfam" id="PF00112"/>
    </source>
</evidence>
<dbReference type="PANTHER" id="PTHR12411">
    <property type="entry name" value="CYSTEINE PROTEASE FAMILY C1-RELATED"/>
    <property type="match status" value="1"/>
</dbReference>
<comment type="caution">
    <text evidence="4">The sequence shown here is derived from an EMBL/GenBank/DDBJ whole genome shotgun (WGS) entry which is preliminary data.</text>
</comment>
<dbReference type="InterPro" id="IPR013128">
    <property type="entry name" value="Peptidase_C1A"/>
</dbReference>
<comment type="similarity">
    <text evidence="1">Belongs to the peptidase C1 family.</text>
</comment>
<reference evidence="4" key="1">
    <citation type="submission" date="2022-07" db="EMBL/GenBank/DDBJ databases">
        <title>Genome analysis of Parmales, a sister group of diatoms, reveals the evolutionary specialization of diatoms from phago-mixotrophs to photoautotrophs.</title>
        <authorList>
            <person name="Ban H."/>
            <person name="Sato S."/>
            <person name="Yoshikawa S."/>
            <person name="Kazumasa Y."/>
            <person name="Nakamura Y."/>
            <person name="Ichinomiya M."/>
            <person name="Saitoh K."/>
            <person name="Sato N."/>
            <person name="Blanc-Mathieu R."/>
            <person name="Endo H."/>
            <person name="Kuwata A."/>
            <person name="Ogata H."/>
        </authorList>
    </citation>
    <scope>NUCLEOTIDE SEQUENCE</scope>
</reference>
<accession>A0A9W7DTM9</accession>
<dbReference type="PROSITE" id="PS00139">
    <property type="entry name" value="THIOL_PROTEASE_CYS"/>
    <property type="match status" value="1"/>
</dbReference>
<dbReference type="SUPFAM" id="SSF54001">
    <property type="entry name" value="Cysteine proteinases"/>
    <property type="match status" value="1"/>
</dbReference>
<keyword evidence="5" id="KW-1185">Reference proteome</keyword>
<evidence type="ECO:0000256" key="2">
    <source>
        <dbReference type="ARBA" id="ARBA00023145"/>
    </source>
</evidence>
<dbReference type="GO" id="GO:0008234">
    <property type="term" value="F:cysteine-type peptidase activity"/>
    <property type="evidence" value="ECO:0007669"/>
    <property type="project" value="InterPro"/>
</dbReference>
<dbReference type="Pfam" id="PF00112">
    <property type="entry name" value="Peptidase_C1"/>
    <property type="match status" value="1"/>
</dbReference>
<evidence type="ECO:0000256" key="1">
    <source>
        <dbReference type="ARBA" id="ARBA00008455"/>
    </source>
</evidence>
<dbReference type="InterPro" id="IPR000169">
    <property type="entry name" value="Pept_cys_AS"/>
</dbReference>
<dbReference type="GO" id="GO:0006508">
    <property type="term" value="P:proteolysis"/>
    <property type="evidence" value="ECO:0007669"/>
    <property type="project" value="InterPro"/>
</dbReference>
<evidence type="ECO:0000313" key="4">
    <source>
        <dbReference type="EMBL" id="GMH55849.1"/>
    </source>
</evidence>
<dbReference type="InterPro" id="IPR038765">
    <property type="entry name" value="Papain-like_cys_pep_sf"/>
</dbReference>
<dbReference type="OrthoDB" id="387093at2759"/>
<dbReference type="Proteomes" id="UP001165082">
    <property type="component" value="Unassembled WGS sequence"/>
</dbReference>
<name>A0A9W7DTM9_9STRA</name>
<protein>
    <recommendedName>
        <fullName evidence="3">Peptidase C1A papain C-terminal domain-containing protein</fullName>
    </recommendedName>
</protein>
<dbReference type="InterPro" id="IPR000668">
    <property type="entry name" value="Peptidase_C1A_C"/>
</dbReference>
<sequence length="73" mass="7793">MTVPLQSQGAVTSVKDQGALGTCWIFSTVGQLEGQRFLNGQDLVDLSVEHVLECDATTDAADQDGNGELYNSF</sequence>
<dbReference type="Gene3D" id="3.90.70.10">
    <property type="entry name" value="Cysteine proteinases"/>
    <property type="match status" value="1"/>
</dbReference>
<organism evidence="4 5">
    <name type="scientific">Triparma retinervis</name>
    <dbReference type="NCBI Taxonomy" id="2557542"/>
    <lineage>
        <taxon>Eukaryota</taxon>
        <taxon>Sar</taxon>
        <taxon>Stramenopiles</taxon>
        <taxon>Ochrophyta</taxon>
        <taxon>Bolidophyceae</taxon>
        <taxon>Parmales</taxon>
        <taxon>Triparmaceae</taxon>
        <taxon>Triparma</taxon>
    </lineage>
</organism>
<feature type="domain" description="Peptidase C1A papain C-terminal" evidence="3">
    <location>
        <begin position="7"/>
        <end position="60"/>
    </location>
</feature>
<evidence type="ECO:0000313" key="5">
    <source>
        <dbReference type="Proteomes" id="UP001165082"/>
    </source>
</evidence>